<evidence type="ECO:0000313" key="1">
    <source>
        <dbReference type="EMBL" id="QXO94787.1"/>
    </source>
</evidence>
<gene>
    <name evidence="1" type="ORF">KSK55_16005</name>
</gene>
<proteinExistence type="predicted"/>
<organism evidence="1 2">
    <name type="scientific">Methanospirillum hungatei</name>
    <dbReference type="NCBI Taxonomy" id="2203"/>
    <lineage>
        <taxon>Archaea</taxon>
        <taxon>Methanobacteriati</taxon>
        <taxon>Methanobacteriota</taxon>
        <taxon>Stenosarchaea group</taxon>
        <taxon>Methanomicrobia</taxon>
        <taxon>Methanomicrobiales</taxon>
        <taxon>Methanospirillaceae</taxon>
        <taxon>Methanospirillum</taxon>
    </lineage>
</organism>
<dbReference type="EMBL" id="CP077107">
    <property type="protein sequence ID" value="QXO94787.1"/>
    <property type="molecule type" value="Genomic_DNA"/>
</dbReference>
<evidence type="ECO:0000313" key="2">
    <source>
        <dbReference type="Proteomes" id="UP000694228"/>
    </source>
</evidence>
<name>A0A8F5VKN3_METHU</name>
<dbReference type="Proteomes" id="UP000694228">
    <property type="component" value="Chromosome"/>
</dbReference>
<accession>A0A8F5VKN3</accession>
<dbReference type="AlphaFoldDB" id="A0A8F5VKN3"/>
<sequence>MTEIKTINQIRDEGLAALIKALGPGNAIRYINSFEQGTGNYSEEKYQNMDEEFDAVVARIKNRTEPK</sequence>
<reference evidence="1 2" key="1">
    <citation type="submission" date="2021-06" db="EMBL/GenBank/DDBJ databases">
        <title>Complete genome sequence of the secondary alcohol utilizing methanogen Methanospirillum hungatei strain GP1.</title>
        <authorList>
            <person name="Day L.A."/>
            <person name="Costa K.C."/>
        </authorList>
    </citation>
    <scope>NUCLEOTIDE SEQUENCE [LARGE SCALE GENOMIC DNA]</scope>
    <source>
        <strain evidence="1 2">GP1</strain>
    </source>
</reference>
<protein>
    <submittedName>
        <fullName evidence="1">Uncharacterized protein</fullName>
    </submittedName>
</protein>